<dbReference type="AlphaFoldDB" id="A0A1H7Y6P6"/>
<dbReference type="EMBL" id="FOCF01000001">
    <property type="protein sequence ID" value="SEM41601.1"/>
    <property type="molecule type" value="Genomic_DNA"/>
</dbReference>
<dbReference type="Proteomes" id="UP000199206">
    <property type="component" value="Unassembled WGS sequence"/>
</dbReference>
<evidence type="ECO:0000313" key="2">
    <source>
        <dbReference type="EMBL" id="SEM41601.1"/>
    </source>
</evidence>
<name>A0A1H7Y6P6_9SPHN</name>
<reference evidence="3" key="1">
    <citation type="submission" date="2016-10" db="EMBL/GenBank/DDBJ databases">
        <authorList>
            <person name="Varghese N."/>
            <person name="Submissions S."/>
        </authorList>
    </citation>
    <scope>NUCLEOTIDE SEQUENCE [LARGE SCALE GENOMIC DNA]</scope>
    <source>
        <strain evidence="3">S6-262</strain>
    </source>
</reference>
<evidence type="ECO:0000256" key="1">
    <source>
        <dbReference type="SAM" id="MobiDB-lite"/>
    </source>
</evidence>
<dbReference type="RefSeq" id="WP_093663548.1">
    <property type="nucleotide sequence ID" value="NZ_FOCF01000001.1"/>
</dbReference>
<dbReference type="OrthoDB" id="7507351at2"/>
<sequence length="203" mass="21014">MFGASKPRASLSSGLLARKGQARPAMRPQGYASLAGVGGGLEDLGWNDMGSGEGAAVPDVHIAPAPAPAPVTAENADVPVPMPAVLTQREALGEVLGGVVTPAAEEPQPEEPQPEEPRVDRNVSVATAARLARESAQQTKKTGKAAFTLRLDGERHLRLRLASALAGKSAQQLVTHAVDGLLKTLPEVELLVAQLPPARKAGR</sequence>
<keyword evidence="3" id="KW-1185">Reference proteome</keyword>
<proteinExistence type="predicted"/>
<evidence type="ECO:0000313" key="3">
    <source>
        <dbReference type="Proteomes" id="UP000199206"/>
    </source>
</evidence>
<feature type="region of interest" description="Disordered" evidence="1">
    <location>
        <begin position="1"/>
        <end position="39"/>
    </location>
</feature>
<organism evidence="2 3">
    <name type="scientific">Sphingomonas gellani</name>
    <dbReference type="NCBI Taxonomy" id="1166340"/>
    <lineage>
        <taxon>Bacteria</taxon>
        <taxon>Pseudomonadati</taxon>
        <taxon>Pseudomonadota</taxon>
        <taxon>Alphaproteobacteria</taxon>
        <taxon>Sphingomonadales</taxon>
        <taxon>Sphingomonadaceae</taxon>
        <taxon>Sphingomonas</taxon>
    </lineage>
</organism>
<gene>
    <name evidence="2" type="ORF">SAMN05192583_0116</name>
</gene>
<protein>
    <submittedName>
        <fullName evidence="2">Uncharacterized protein</fullName>
    </submittedName>
</protein>
<dbReference type="STRING" id="1166340.SAMN05192583_0116"/>
<accession>A0A1H7Y6P6</accession>